<dbReference type="Proteomes" id="UP001500909">
    <property type="component" value="Unassembled WGS sequence"/>
</dbReference>
<evidence type="ECO:0000313" key="3">
    <source>
        <dbReference type="Proteomes" id="UP001500909"/>
    </source>
</evidence>
<dbReference type="PANTHER" id="PTHR18964">
    <property type="entry name" value="ROK (REPRESSOR, ORF, KINASE) FAMILY"/>
    <property type="match status" value="1"/>
</dbReference>
<comment type="similarity">
    <text evidence="1">Belongs to the ROK (NagC/XylR) family.</text>
</comment>
<dbReference type="RefSeq" id="WP_346093465.1">
    <property type="nucleotide sequence ID" value="NZ_BAAABY010000009.1"/>
</dbReference>
<evidence type="ECO:0000256" key="1">
    <source>
        <dbReference type="ARBA" id="ARBA00006479"/>
    </source>
</evidence>
<accession>A0ABN0ZIG4</accession>
<gene>
    <name evidence="2" type="ORF">GCM10010361_11180</name>
</gene>
<reference evidence="2 3" key="1">
    <citation type="journal article" date="2019" name="Int. J. Syst. Evol. Microbiol.">
        <title>The Global Catalogue of Microorganisms (GCM) 10K type strain sequencing project: providing services to taxonomists for standard genome sequencing and annotation.</title>
        <authorList>
            <consortium name="The Broad Institute Genomics Platform"/>
            <consortium name="The Broad Institute Genome Sequencing Center for Infectious Disease"/>
            <person name="Wu L."/>
            <person name="Ma J."/>
        </authorList>
    </citation>
    <scope>NUCLEOTIDE SEQUENCE [LARGE SCALE GENOMIC DNA]</scope>
    <source>
        <strain evidence="2 3">JCM 4805</strain>
    </source>
</reference>
<comment type="caution">
    <text evidence="2">The sequence shown here is derived from an EMBL/GenBank/DDBJ whole genome shotgun (WGS) entry which is preliminary data.</text>
</comment>
<proteinExistence type="inferred from homology"/>
<dbReference type="InterPro" id="IPR043129">
    <property type="entry name" value="ATPase_NBD"/>
</dbReference>
<sequence>MPRRPPTAIDQYEALSTVVRLVRGDRARTRPELGTTALLGRTVISQRVEEAMNLGLLEDADVGPSSGGRAPRRLRFRAEEGLVLSAVLGATALDVAVTDLDARVLEHRHLEWPVARGPEETLDFLDDQFADLLKERAPGRLWAVAIGVPGPVEFATGRPSQPPIMPGWDGFDIRGRLQDRHGVPVWVDNDANLLALGEARSTGLDDDQHLIFVKAGTGIGAGVVSQGRIHRGSKGAAGDIGHARVLEDNSVMCRCGRTGCLEALAGGWALARDAVSAVHEGRSRFLADAHHATGEITPADIGRGVVAGDAWCLTAVARAAERIGSLMAALVNFYNPDCLVFGGGAVTGGDNTFLRVVDHTVRSRALPLASADLTIRASAAGETAGVAGGAHLAVETLLSADALATWAPGGRPSAVEPARLAGGA</sequence>
<dbReference type="InterPro" id="IPR000600">
    <property type="entry name" value="ROK"/>
</dbReference>
<name>A0ABN0ZIG4_9ACTN</name>
<dbReference type="SUPFAM" id="SSF53067">
    <property type="entry name" value="Actin-like ATPase domain"/>
    <property type="match status" value="1"/>
</dbReference>
<organism evidence="2 3">
    <name type="scientific">Streptomyces olivaceiscleroticus</name>
    <dbReference type="NCBI Taxonomy" id="68245"/>
    <lineage>
        <taxon>Bacteria</taxon>
        <taxon>Bacillati</taxon>
        <taxon>Actinomycetota</taxon>
        <taxon>Actinomycetes</taxon>
        <taxon>Kitasatosporales</taxon>
        <taxon>Streptomycetaceae</taxon>
        <taxon>Streptomyces</taxon>
    </lineage>
</organism>
<dbReference type="EMBL" id="BAAABY010000009">
    <property type="protein sequence ID" value="GAA0448931.1"/>
    <property type="molecule type" value="Genomic_DNA"/>
</dbReference>
<dbReference type="Pfam" id="PF00480">
    <property type="entry name" value="ROK"/>
    <property type="match status" value="1"/>
</dbReference>
<evidence type="ECO:0000313" key="2">
    <source>
        <dbReference type="EMBL" id="GAA0448931.1"/>
    </source>
</evidence>
<protein>
    <submittedName>
        <fullName evidence="2">ROK family transcriptional regulator</fullName>
    </submittedName>
</protein>
<dbReference type="PANTHER" id="PTHR18964:SF173">
    <property type="entry name" value="GLUCOKINASE"/>
    <property type="match status" value="1"/>
</dbReference>
<dbReference type="Gene3D" id="3.30.420.40">
    <property type="match status" value="2"/>
</dbReference>
<keyword evidence="3" id="KW-1185">Reference proteome</keyword>